<dbReference type="Pfam" id="PF14397">
    <property type="entry name" value="ATPgrasp_ST"/>
    <property type="match status" value="1"/>
</dbReference>
<dbReference type="GO" id="GO:0018169">
    <property type="term" value="F:ribosomal S6-glutamic acid ligase activity"/>
    <property type="evidence" value="ECO:0007669"/>
    <property type="project" value="TreeGrafter"/>
</dbReference>
<dbReference type="EMBL" id="MHBW01000011">
    <property type="protein sequence ID" value="OGY09330.1"/>
    <property type="molecule type" value="Genomic_DNA"/>
</dbReference>
<dbReference type="GO" id="GO:0005737">
    <property type="term" value="C:cytoplasm"/>
    <property type="evidence" value="ECO:0007669"/>
    <property type="project" value="TreeGrafter"/>
</dbReference>
<dbReference type="InterPro" id="IPR021109">
    <property type="entry name" value="Peptidase_aspartic_dom_sf"/>
</dbReference>
<dbReference type="InterPro" id="IPR011761">
    <property type="entry name" value="ATP-grasp"/>
</dbReference>
<dbReference type="SUPFAM" id="SSF50630">
    <property type="entry name" value="Acid proteases"/>
    <property type="match status" value="1"/>
</dbReference>
<comment type="caution">
    <text evidence="3">The sequence shown here is derived from an EMBL/GenBank/DDBJ whole genome shotgun (WGS) entry which is preliminary data.</text>
</comment>
<dbReference type="GO" id="GO:0046872">
    <property type="term" value="F:metal ion binding"/>
    <property type="evidence" value="ECO:0007669"/>
    <property type="project" value="InterPro"/>
</dbReference>
<dbReference type="GO" id="GO:0009432">
    <property type="term" value="P:SOS response"/>
    <property type="evidence" value="ECO:0007669"/>
    <property type="project" value="TreeGrafter"/>
</dbReference>
<evidence type="ECO:0000313" key="3">
    <source>
        <dbReference type="EMBL" id="OGY09330.1"/>
    </source>
</evidence>
<keyword evidence="1" id="KW-0547">Nucleotide-binding</keyword>
<evidence type="ECO:0000313" key="4">
    <source>
        <dbReference type="Proteomes" id="UP000177967"/>
    </source>
</evidence>
<name>A0A1G1V1R6_9BACT</name>
<dbReference type="SUPFAM" id="SSF56059">
    <property type="entry name" value="Glutathione synthetase ATP-binding domain-like"/>
    <property type="match status" value="1"/>
</dbReference>
<dbReference type="PANTHER" id="PTHR21621">
    <property type="entry name" value="RIBOSOMAL PROTEIN S6 MODIFICATION PROTEIN"/>
    <property type="match status" value="1"/>
</dbReference>
<evidence type="ECO:0000259" key="2">
    <source>
        <dbReference type="PROSITE" id="PS50975"/>
    </source>
</evidence>
<protein>
    <recommendedName>
        <fullName evidence="2">ATP-grasp domain-containing protein</fullName>
    </recommendedName>
</protein>
<proteinExistence type="predicted"/>
<dbReference type="STRING" id="1797513.A2782_02535"/>
<dbReference type="Gene3D" id="2.40.70.10">
    <property type="entry name" value="Acid Proteases"/>
    <property type="match status" value="1"/>
</dbReference>
<dbReference type="PROSITE" id="PS50975">
    <property type="entry name" value="ATP_GRASP"/>
    <property type="match status" value="1"/>
</dbReference>
<sequence>MKFSSILGLNARNGLFANTSARGRRIARSKIITKRILGRSGIPTPELYKVFRKNEDIVNFDWSNIPSSFALKPSKSSYGDGIIVIRKKSSDGKAWITTQRKKLYAEDFNLHILDILEGAYSIGSVPDVAFCEEYVGRHKVFRRFAYRGTPDVRIMVFNKVPVMAMLRLPTHESGGKANLHKGAIGVGIDLETGITTEAVYHGELIVYKPGTQSKLAGLKIPYWNHILEIAVKAQMVSELNLVGVDIVLSPERGPLVLEINSQPGLQIQLANLSGLRKRLEKVEDLHIHDAEHGIKVAKAIFHASSVNKKKSDTETPSVGIFEQVKIKKNGKGKKSRMIAAKIDTGAKSTAIDRAHALSLGLLERNNVLWNRRFLSSLGEQKRPVVNITFWLAGKRITTQAGVADRKRLKTPMIIGRRDLEGFVVDPNKRNQNFSSATYKK</sequence>
<organism evidence="3 4">
    <name type="scientific">Candidatus Blackburnbacteria bacterium RIFCSPHIGHO2_01_FULL_43_15b</name>
    <dbReference type="NCBI Taxonomy" id="1797513"/>
    <lineage>
        <taxon>Bacteria</taxon>
        <taxon>Candidatus Blackburniibacteriota</taxon>
    </lineage>
</organism>
<feature type="domain" description="ATP-grasp" evidence="2">
    <location>
        <begin position="34"/>
        <end position="291"/>
    </location>
</feature>
<dbReference type="InterPro" id="IPR039523">
    <property type="entry name" value="RimK-rel_E_lig_ATP-grasp"/>
</dbReference>
<dbReference type="Proteomes" id="UP000177967">
    <property type="component" value="Unassembled WGS sequence"/>
</dbReference>
<dbReference type="GO" id="GO:0005524">
    <property type="term" value="F:ATP binding"/>
    <property type="evidence" value="ECO:0007669"/>
    <property type="project" value="UniProtKB-UniRule"/>
</dbReference>
<gene>
    <name evidence="3" type="ORF">A2782_02535</name>
</gene>
<dbReference type="AlphaFoldDB" id="A0A1G1V1R6"/>
<reference evidence="3 4" key="1">
    <citation type="journal article" date="2016" name="Nat. Commun.">
        <title>Thousands of microbial genomes shed light on interconnected biogeochemical processes in an aquifer system.</title>
        <authorList>
            <person name="Anantharaman K."/>
            <person name="Brown C.T."/>
            <person name="Hug L.A."/>
            <person name="Sharon I."/>
            <person name="Castelle C.J."/>
            <person name="Probst A.J."/>
            <person name="Thomas B.C."/>
            <person name="Singh A."/>
            <person name="Wilkins M.J."/>
            <person name="Karaoz U."/>
            <person name="Brodie E.L."/>
            <person name="Williams K.H."/>
            <person name="Hubbard S.S."/>
            <person name="Banfield J.F."/>
        </authorList>
    </citation>
    <scope>NUCLEOTIDE SEQUENCE [LARGE SCALE GENOMIC DNA]</scope>
</reference>
<accession>A0A1G1V1R6</accession>
<dbReference type="Gene3D" id="3.30.470.20">
    <property type="entry name" value="ATP-grasp fold, B domain"/>
    <property type="match status" value="1"/>
</dbReference>
<dbReference type="PANTHER" id="PTHR21621:SF0">
    <property type="entry name" value="BETA-CITRYLGLUTAMATE SYNTHASE B-RELATED"/>
    <property type="match status" value="1"/>
</dbReference>
<keyword evidence="1" id="KW-0067">ATP-binding</keyword>
<evidence type="ECO:0000256" key="1">
    <source>
        <dbReference type="PROSITE-ProRule" id="PRU00409"/>
    </source>
</evidence>